<evidence type="ECO:0000256" key="7">
    <source>
        <dbReference type="PROSITE-ProRule" id="PRU00742"/>
    </source>
</evidence>
<dbReference type="InterPro" id="IPR023696">
    <property type="entry name" value="Ureohydrolase_dom_sf"/>
</dbReference>
<dbReference type="SUPFAM" id="SSF52768">
    <property type="entry name" value="Arginase/deacetylase"/>
    <property type="match status" value="1"/>
</dbReference>
<protein>
    <submittedName>
        <fullName evidence="10">Arginase deacetylase</fullName>
    </submittedName>
</protein>
<gene>
    <name evidence="10" type="ORF">LECACI_7A007202</name>
</gene>
<comment type="cofactor">
    <cofactor evidence="6">
        <name>Mn(2+)</name>
        <dbReference type="ChEBI" id="CHEBI:29035"/>
    </cofactor>
    <text evidence="6">Binds 2 manganese ions per subunit.</text>
</comment>
<dbReference type="Gene3D" id="3.40.800.10">
    <property type="entry name" value="Ureohydrolase domain"/>
    <property type="match status" value="1"/>
</dbReference>
<dbReference type="EMBL" id="CAVMBE010000057">
    <property type="protein sequence ID" value="CAK4032044.1"/>
    <property type="molecule type" value="Genomic_DNA"/>
</dbReference>
<dbReference type="FunFam" id="3.40.800.10:FF:000001">
    <property type="entry name" value="Agmatinase"/>
    <property type="match status" value="1"/>
</dbReference>
<dbReference type="PANTHER" id="PTHR11358">
    <property type="entry name" value="ARGINASE/AGMATINASE"/>
    <property type="match status" value="1"/>
</dbReference>
<keyword evidence="5 6" id="KW-0464">Manganese</keyword>
<feature type="binding site" evidence="6">
    <location>
        <position position="197"/>
    </location>
    <ligand>
        <name>Mn(2+)</name>
        <dbReference type="ChEBI" id="CHEBI:29035"/>
        <label>1</label>
    </ligand>
</feature>
<dbReference type="Proteomes" id="UP001296104">
    <property type="component" value="Unassembled WGS sequence"/>
</dbReference>
<sequence length="377" mass="39988">MSVFLLTALAALASSREISFPPVAGLQSPIGIDTPTLGLDISQSQFAGLTTYGNLPYVHCLAGDGADVEAYDIAILGAPFDTGVTARPGARFGPTGIRQGSRRIGPDFAWNIYTGKNAFRQGLKIVDCGDAPLTVLDNTIALKQLDRAHKVISARTANASDFKTPRIITLGGDHTTTLPALRSAFHHFGQVSVIHFDSHLDTWDPEVLGGGISHYASVNHGTFLHIAHEEGLIRNSSIHAGIRAPTSNPKYDLANDKACGFHILKARDLDKIGTTGVIEKLKQRVAGSKVYISVDIDVLDPAYAPATGTAEVGGWTTRELLTVLDGLSGMEVIGADVVEVAPVYDNNGETTVLAAAEVVHSLIQLMADKPVAPLNRD</sequence>
<comment type="similarity">
    <text evidence="7 8">Belongs to the arginase family.</text>
</comment>
<dbReference type="InterPro" id="IPR006035">
    <property type="entry name" value="Ureohydrolase"/>
</dbReference>
<organism evidence="10 11">
    <name type="scientific">Lecanosticta acicola</name>
    <dbReference type="NCBI Taxonomy" id="111012"/>
    <lineage>
        <taxon>Eukaryota</taxon>
        <taxon>Fungi</taxon>
        <taxon>Dikarya</taxon>
        <taxon>Ascomycota</taxon>
        <taxon>Pezizomycotina</taxon>
        <taxon>Dothideomycetes</taxon>
        <taxon>Dothideomycetidae</taxon>
        <taxon>Mycosphaerellales</taxon>
        <taxon>Mycosphaerellaceae</taxon>
        <taxon>Lecanosticta</taxon>
    </lineage>
</organism>
<dbReference type="Pfam" id="PF00491">
    <property type="entry name" value="Arginase"/>
    <property type="match status" value="1"/>
</dbReference>
<evidence type="ECO:0000313" key="10">
    <source>
        <dbReference type="EMBL" id="CAK4032044.1"/>
    </source>
</evidence>
<feature type="chain" id="PRO_5042472577" evidence="9">
    <location>
        <begin position="16"/>
        <end position="377"/>
    </location>
</feature>
<feature type="binding site" evidence="6">
    <location>
        <position position="295"/>
    </location>
    <ligand>
        <name>Mn(2+)</name>
        <dbReference type="ChEBI" id="CHEBI:29035"/>
        <label>1</label>
    </ligand>
</feature>
<evidence type="ECO:0000256" key="9">
    <source>
        <dbReference type="SAM" id="SignalP"/>
    </source>
</evidence>
<comment type="caution">
    <text evidence="10">The sequence shown here is derived from an EMBL/GenBank/DDBJ whole genome shotgun (WGS) entry which is preliminary data.</text>
</comment>
<dbReference type="GO" id="GO:0033389">
    <property type="term" value="P:putrescine biosynthetic process from arginine, via agmatine"/>
    <property type="evidence" value="ECO:0007669"/>
    <property type="project" value="TreeGrafter"/>
</dbReference>
<feature type="binding site" evidence="6">
    <location>
        <position position="297"/>
    </location>
    <ligand>
        <name>Mn(2+)</name>
        <dbReference type="ChEBI" id="CHEBI:29035"/>
        <label>1</label>
    </ligand>
</feature>
<keyword evidence="11" id="KW-1185">Reference proteome</keyword>
<dbReference type="GO" id="GO:0046872">
    <property type="term" value="F:metal ion binding"/>
    <property type="evidence" value="ECO:0007669"/>
    <property type="project" value="UniProtKB-KW"/>
</dbReference>
<feature type="binding site" evidence="6">
    <location>
        <position position="201"/>
    </location>
    <ligand>
        <name>Mn(2+)</name>
        <dbReference type="ChEBI" id="CHEBI:29035"/>
        <label>1</label>
    </ligand>
</feature>
<reference evidence="10" key="1">
    <citation type="submission" date="2023-11" db="EMBL/GenBank/DDBJ databases">
        <authorList>
            <person name="Alioto T."/>
            <person name="Alioto T."/>
            <person name="Gomez Garrido J."/>
        </authorList>
    </citation>
    <scope>NUCLEOTIDE SEQUENCE</scope>
</reference>
<dbReference type="CDD" id="cd11592">
    <property type="entry name" value="Agmatinase_PAH"/>
    <property type="match status" value="1"/>
</dbReference>
<evidence type="ECO:0000256" key="5">
    <source>
        <dbReference type="ARBA" id="ARBA00023211"/>
    </source>
</evidence>
<feature type="signal peptide" evidence="9">
    <location>
        <begin position="1"/>
        <end position="15"/>
    </location>
</feature>
<dbReference type="GO" id="GO:0008295">
    <property type="term" value="P:spermidine biosynthetic process"/>
    <property type="evidence" value="ECO:0007669"/>
    <property type="project" value="UniProtKB-KW"/>
</dbReference>
<dbReference type="AlphaFoldDB" id="A0AAI8Z407"/>
<evidence type="ECO:0000256" key="1">
    <source>
        <dbReference type="ARBA" id="ARBA00022723"/>
    </source>
</evidence>
<name>A0AAI8Z407_9PEZI</name>
<evidence type="ECO:0000256" key="3">
    <source>
        <dbReference type="ARBA" id="ARBA00023066"/>
    </source>
</evidence>
<dbReference type="GO" id="GO:0008783">
    <property type="term" value="F:agmatinase activity"/>
    <property type="evidence" value="ECO:0007669"/>
    <property type="project" value="TreeGrafter"/>
</dbReference>
<keyword evidence="4" id="KW-0620">Polyamine biosynthesis</keyword>
<feature type="binding site" evidence="6">
    <location>
        <position position="199"/>
    </location>
    <ligand>
        <name>Mn(2+)</name>
        <dbReference type="ChEBI" id="CHEBI:29035"/>
        <label>1</label>
    </ligand>
</feature>
<dbReference type="PANTHER" id="PTHR11358:SF28">
    <property type="entry name" value="HYPOTHETICAL ARGINASE FAMILY PROTEIN (EUROFUNG)"/>
    <property type="match status" value="1"/>
</dbReference>
<dbReference type="PRINTS" id="PR00116">
    <property type="entry name" value="ARGINASE"/>
</dbReference>
<feature type="binding site" evidence="6">
    <location>
        <position position="174"/>
    </location>
    <ligand>
        <name>Mn(2+)</name>
        <dbReference type="ChEBI" id="CHEBI:29035"/>
        <label>1</label>
    </ligand>
</feature>
<evidence type="ECO:0000256" key="8">
    <source>
        <dbReference type="RuleBase" id="RU003684"/>
    </source>
</evidence>
<dbReference type="PROSITE" id="PS51409">
    <property type="entry name" value="ARGINASE_2"/>
    <property type="match status" value="1"/>
</dbReference>
<dbReference type="InterPro" id="IPR020855">
    <property type="entry name" value="Ureohydrolase_Mn_BS"/>
</dbReference>
<evidence type="ECO:0000256" key="2">
    <source>
        <dbReference type="ARBA" id="ARBA00022801"/>
    </source>
</evidence>
<dbReference type="PROSITE" id="PS01053">
    <property type="entry name" value="ARGINASE_1"/>
    <property type="match status" value="1"/>
</dbReference>
<keyword evidence="9" id="KW-0732">Signal</keyword>
<accession>A0AAI8Z407</accession>
<proteinExistence type="inferred from homology"/>
<evidence type="ECO:0000256" key="6">
    <source>
        <dbReference type="PIRSR" id="PIRSR036979-1"/>
    </source>
</evidence>
<keyword evidence="2 8" id="KW-0378">Hydrolase</keyword>
<dbReference type="PIRSF" id="PIRSF036979">
    <property type="entry name" value="Arginase"/>
    <property type="match status" value="1"/>
</dbReference>
<evidence type="ECO:0000256" key="4">
    <source>
        <dbReference type="ARBA" id="ARBA00023115"/>
    </source>
</evidence>
<evidence type="ECO:0000313" key="11">
    <source>
        <dbReference type="Proteomes" id="UP001296104"/>
    </source>
</evidence>
<keyword evidence="3" id="KW-0745">Spermidine biosynthesis</keyword>
<keyword evidence="1 6" id="KW-0479">Metal-binding</keyword>